<evidence type="ECO:0000256" key="3">
    <source>
        <dbReference type="SAM" id="Phobius"/>
    </source>
</evidence>
<dbReference type="GO" id="GO:0009897">
    <property type="term" value="C:external side of plasma membrane"/>
    <property type="evidence" value="ECO:0007669"/>
    <property type="project" value="TreeGrafter"/>
</dbReference>
<keyword evidence="3" id="KW-1133">Transmembrane helix</keyword>
<evidence type="ECO:0000313" key="4">
    <source>
        <dbReference type="Ensembl" id="ENSOABP00000074633.1"/>
    </source>
</evidence>
<dbReference type="PANTHER" id="PTHR11481:SF64">
    <property type="entry name" value="FC RECEPTOR-LIKE PROTEIN 4"/>
    <property type="match status" value="1"/>
</dbReference>
<dbReference type="GO" id="GO:0007166">
    <property type="term" value="P:cell surface receptor signaling pathway"/>
    <property type="evidence" value="ECO:0007669"/>
    <property type="project" value="TreeGrafter"/>
</dbReference>
<dbReference type="AlphaFoldDB" id="A0AAZ1Y4B4"/>
<dbReference type="PANTHER" id="PTHR11481">
    <property type="entry name" value="IMMUNOGLOBULIN FC RECEPTOR"/>
    <property type="match status" value="1"/>
</dbReference>
<evidence type="ECO:0008006" key="6">
    <source>
        <dbReference type="Google" id="ProtNLM"/>
    </source>
</evidence>
<keyword evidence="3" id="KW-0472">Membrane</keyword>
<organism evidence="4 5">
    <name type="scientific">Oreochromis aureus</name>
    <name type="common">Israeli tilapia</name>
    <name type="synonym">Chromis aureus</name>
    <dbReference type="NCBI Taxonomy" id="47969"/>
    <lineage>
        <taxon>Eukaryota</taxon>
        <taxon>Metazoa</taxon>
        <taxon>Chordata</taxon>
        <taxon>Craniata</taxon>
        <taxon>Vertebrata</taxon>
        <taxon>Euteleostomi</taxon>
        <taxon>Actinopterygii</taxon>
        <taxon>Neopterygii</taxon>
        <taxon>Teleostei</taxon>
        <taxon>Neoteleostei</taxon>
        <taxon>Acanthomorphata</taxon>
        <taxon>Ovalentaria</taxon>
        <taxon>Cichlomorphae</taxon>
        <taxon>Cichliformes</taxon>
        <taxon>Cichlidae</taxon>
        <taxon>African cichlids</taxon>
        <taxon>Pseudocrenilabrinae</taxon>
        <taxon>Oreochromini</taxon>
        <taxon>Oreochromis</taxon>
    </lineage>
</organism>
<dbReference type="Ensembl" id="ENSOABT00000083929.1">
    <property type="protein sequence ID" value="ENSOABP00000074633.1"/>
    <property type="gene ID" value="ENSOABG00000027614.1"/>
</dbReference>
<reference evidence="4" key="2">
    <citation type="submission" date="2025-08" db="UniProtKB">
        <authorList>
            <consortium name="Ensembl"/>
        </authorList>
    </citation>
    <scope>IDENTIFICATION</scope>
</reference>
<keyword evidence="3" id="KW-0812">Transmembrane</keyword>
<dbReference type="InterPro" id="IPR050488">
    <property type="entry name" value="Ig_Fc_receptor"/>
</dbReference>
<sequence>KKTSSGSSCVFDKVYQVDSGEYWCEAEGEKRSNTINITVTGGSVILDSLTLAVPESSSVTLLCRNKTSSSNFAFFYKDDIKLEQVAIEKIKINNFSKLNEGLYKCSIPDVGESPGSWLAMKALPASPHEDTRPHGSHYKYVIALLWTAIIILIMILVTLLRRFLHTRKSRGFRLFCSLPLQRILTRTSHSAEANTADDSDELVYSTL</sequence>
<protein>
    <recommendedName>
        <fullName evidence="6">Ig-like domain-containing protein</fullName>
    </recommendedName>
</protein>
<gene>
    <name evidence="4" type="primary">LOC120433921</name>
</gene>
<keyword evidence="5" id="KW-1185">Reference proteome</keyword>
<dbReference type="Gene3D" id="2.60.40.10">
    <property type="entry name" value="Immunoglobulins"/>
    <property type="match status" value="1"/>
</dbReference>
<reference evidence="4" key="3">
    <citation type="submission" date="2025-09" db="UniProtKB">
        <authorList>
            <consortium name="Ensembl"/>
        </authorList>
    </citation>
    <scope>IDENTIFICATION</scope>
</reference>
<feature type="transmembrane region" description="Helical" evidence="3">
    <location>
        <begin position="140"/>
        <end position="160"/>
    </location>
</feature>
<accession>A0AAZ1Y4B4</accession>
<name>A0AAZ1Y4B4_OREAU</name>
<evidence type="ECO:0000256" key="2">
    <source>
        <dbReference type="ARBA" id="ARBA00023157"/>
    </source>
</evidence>
<evidence type="ECO:0000313" key="5">
    <source>
        <dbReference type="Proteomes" id="UP000472276"/>
    </source>
</evidence>
<evidence type="ECO:0000256" key="1">
    <source>
        <dbReference type="ARBA" id="ARBA00022729"/>
    </source>
</evidence>
<keyword evidence="1" id="KW-0732">Signal</keyword>
<dbReference type="GO" id="GO:0004888">
    <property type="term" value="F:transmembrane signaling receptor activity"/>
    <property type="evidence" value="ECO:0007669"/>
    <property type="project" value="TreeGrafter"/>
</dbReference>
<reference evidence="5" key="1">
    <citation type="submission" date="2020-03" db="EMBL/GenBank/DDBJ databases">
        <title>Evolution of repeat sequences and sex chromosomes of tilapia species revealed by chromosome-level genomes.</title>
        <authorList>
            <person name="Xu L."/>
            <person name="Tao W."/>
            <person name="Wang D."/>
            <person name="Zhou Q."/>
        </authorList>
    </citation>
    <scope>NUCLEOTIDE SEQUENCE [LARGE SCALE GENOMIC DNA]</scope>
    <source>
        <strain evidence="5">Israel</strain>
    </source>
</reference>
<dbReference type="Proteomes" id="UP000472276">
    <property type="component" value="Unassembled WGS sequence"/>
</dbReference>
<dbReference type="GO" id="GO:0006955">
    <property type="term" value="P:immune response"/>
    <property type="evidence" value="ECO:0007669"/>
    <property type="project" value="TreeGrafter"/>
</dbReference>
<dbReference type="InterPro" id="IPR013783">
    <property type="entry name" value="Ig-like_fold"/>
</dbReference>
<keyword evidence="2" id="KW-1015">Disulfide bond</keyword>
<proteinExistence type="predicted"/>